<accession>A0A822XR30</accession>
<proteinExistence type="predicted"/>
<comment type="caution">
    <text evidence="1">The sequence shown here is derived from an EMBL/GenBank/DDBJ whole genome shotgun (WGS) entry which is preliminary data.</text>
</comment>
<dbReference type="PANTHER" id="PTHR31371">
    <property type="entry name" value="BNAC09G50660D PROTEIN"/>
    <property type="match status" value="1"/>
</dbReference>
<sequence>MIEWQSEHSFDLMPKTNVLLMHALYFVNQSSTKTVITELLVGLDLYIQI</sequence>
<name>A0A822XR30_NELNU</name>
<dbReference type="Proteomes" id="UP000607653">
    <property type="component" value="Unassembled WGS sequence"/>
</dbReference>
<reference evidence="1 2" key="1">
    <citation type="journal article" date="2020" name="Mol. Biol. Evol.">
        <title>Distinct Expression and Methylation Patterns for Genes with Different Fates following a Single Whole-Genome Duplication in Flowering Plants.</title>
        <authorList>
            <person name="Shi T."/>
            <person name="Rahmani R.S."/>
            <person name="Gugger P.F."/>
            <person name="Wang M."/>
            <person name="Li H."/>
            <person name="Zhang Y."/>
            <person name="Li Z."/>
            <person name="Wang Q."/>
            <person name="Van de Peer Y."/>
            <person name="Marchal K."/>
            <person name="Chen J."/>
        </authorList>
    </citation>
    <scope>NUCLEOTIDE SEQUENCE [LARGE SCALE GENOMIC DNA]</scope>
    <source>
        <tissue evidence="1">Leaf</tissue>
    </source>
</reference>
<gene>
    <name evidence="1" type="ORF">HUJ06_025517</name>
</gene>
<evidence type="ECO:0000313" key="1">
    <source>
        <dbReference type="EMBL" id="DAD24054.1"/>
    </source>
</evidence>
<keyword evidence="2" id="KW-1185">Reference proteome</keyword>
<organism evidence="1 2">
    <name type="scientific">Nelumbo nucifera</name>
    <name type="common">Sacred lotus</name>
    <dbReference type="NCBI Taxonomy" id="4432"/>
    <lineage>
        <taxon>Eukaryota</taxon>
        <taxon>Viridiplantae</taxon>
        <taxon>Streptophyta</taxon>
        <taxon>Embryophyta</taxon>
        <taxon>Tracheophyta</taxon>
        <taxon>Spermatophyta</taxon>
        <taxon>Magnoliopsida</taxon>
        <taxon>Proteales</taxon>
        <taxon>Nelumbonaceae</taxon>
        <taxon>Nelumbo</taxon>
    </lineage>
</organism>
<dbReference type="AlphaFoldDB" id="A0A822XR30"/>
<dbReference type="PANTHER" id="PTHR31371:SF14">
    <property type="entry name" value="SIMILARITY TO UNKNOWN PROTEIN"/>
    <property type="match status" value="1"/>
</dbReference>
<dbReference type="EMBL" id="DUZY01000001">
    <property type="protein sequence ID" value="DAD24054.1"/>
    <property type="molecule type" value="Genomic_DNA"/>
</dbReference>
<evidence type="ECO:0000313" key="2">
    <source>
        <dbReference type="Proteomes" id="UP000607653"/>
    </source>
</evidence>
<protein>
    <submittedName>
        <fullName evidence="1">Uncharacterized protein</fullName>
    </submittedName>
</protein>